<dbReference type="AlphaFoldDB" id="A0A803PFH8"/>
<dbReference type="EMBL" id="UZAU01000358">
    <property type="status" value="NOT_ANNOTATED_CDS"/>
    <property type="molecule type" value="Genomic_DNA"/>
</dbReference>
<dbReference type="OrthoDB" id="1161019at2759"/>
<dbReference type="OMA" id="KHHRETE"/>
<organism evidence="3 4">
    <name type="scientific">Cannabis sativa</name>
    <name type="common">Hemp</name>
    <name type="synonym">Marijuana</name>
    <dbReference type="NCBI Taxonomy" id="3483"/>
    <lineage>
        <taxon>Eukaryota</taxon>
        <taxon>Viridiplantae</taxon>
        <taxon>Streptophyta</taxon>
        <taxon>Embryophyta</taxon>
        <taxon>Tracheophyta</taxon>
        <taxon>Spermatophyta</taxon>
        <taxon>Magnoliopsida</taxon>
        <taxon>eudicotyledons</taxon>
        <taxon>Gunneridae</taxon>
        <taxon>Pentapetalae</taxon>
        <taxon>rosids</taxon>
        <taxon>fabids</taxon>
        <taxon>Rosales</taxon>
        <taxon>Cannabaceae</taxon>
        <taxon>Cannabis</taxon>
    </lineage>
</organism>
<evidence type="ECO:0000256" key="1">
    <source>
        <dbReference type="SAM" id="MobiDB-lite"/>
    </source>
</evidence>
<dbReference type="KEGG" id="csav:115715338"/>
<dbReference type="PANTHER" id="PTHR33429:SF7">
    <property type="entry name" value="OS02G0708000 PROTEIN"/>
    <property type="match status" value="1"/>
</dbReference>
<feature type="compositionally biased region" description="Basic and acidic residues" evidence="1">
    <location>
        <begin position="191"/>
        <end position="205"/>
    </location>
</feature>
<protein>
    <recommendedName>
        <fullName evidence="5">Transmembrane protein</fullName>
    </recommendedName>
</protein>
<reference evidence="3" key="1">
    <citation type="submission" date="2018-11" db="EMBL/GenBank/DDBJ databases">
        <authorList>
            <person name="Grassa J C."/>
        </authorList>
    </citation>
    <scope>NUCLEOTIDE SEQUENCE [LARGE SCALE GENOMIC DNA]</scope>
</reference>
<dbReference type="RefSeq" id="XP_030500058.1">
    <property type="nucleotide sequence ID" value="XM_030644198.2"/>
</dbReference>
<feature type="compositionally biased region" description="Basic residues" evidence="1">
    <location>
        <begin position="71"/>
        <end position="87"/>
    </location>
</feature>
<evidence type="ECO:0008006" key="5">
    <source>
        <dbReference type="Google" id="ProtNLM"/>
    </source>
</evidence>
<keyword evidence="2" id="KW-1133">Transmembrane helix</keyword>
<name>A0A803PFH8_CANSA</name>
<feature type="region of interest" description="Disordered" evidence="1">
    <location>
        <begin position="71"/>
        <end position="244"/>
    </location>
</feature>
<feature type="compositionally biased region" description="Basic and acidic residues" evidence="1">
    <location>
        <begin position="216"/>
        <end position="231"/>
    </location>
</feature>
<gene>
    <name evidence="3" type="primary">LOC115715338</name>
</gene>
<dbReference type="EnsemblPlants" id="evm.model.04.206">
    <property type="protein sequence ID" value="cds.evm.model.04.206"/>
    <property type="gene ID" value="evm.TU.04.206"/>
</dbReference>
<dbReference type="Proteomes" id="UP000596661">
    <property type="component" value="Chromosome 4"/>
</dbReference>
<feature type="transmembrane region" description="Helical" evidence="2">
    <location>
        <begin position="43"/>
        <end position="63"/>
    </location>
</feature>
<dbReference type="GeneID" id="115715338"/>
<keyword evidence="2" id="KW-0812">Transmembrane</keyword>
<keyword evidence="4" id="KW-1185">Reference proteome</keyword>
<reference evidence="3" key="2">
    <citation type="submission" date="2021-03" db="UniProtKB">
        <authorList>
            <consortium name="EnsemblPlants"/>
        </authorList>
    </citation>
    <scope>IDENTIFICATION</scope>
</reference>
<evidence type="ECO:0000313" key="4">
    <source>
        <dbReference type="Proteomes" id="UP000596661"/>
    </source>
</evidence>
<keyword evidence="2" id="KW-0472">Membrane</keyword>
<feature type="compositionally biased region" description="Basic residues" evidence="1">
    <location>
        <begin position="232"/>
        <end position="244"/>
    </location>
</feature>
<dbReference type="PANTHER" id="PTHR33429">
    <property type="entry name" value="OS02G0708000 PROTEIN-RELATED"/>
    <property type="match status" value="1"/>
</dbReference>
<feature type="compositionally biased region" description="Basic and acidic residues" evidence="1">
    <location>
        <begin position="138"/>
        <end position="147"/>
    </location>
</feature>
<dbReference type="Gramene" id="evm.model.04.206">
    <property type="protein sequence ID" value="cds.evm.model.04.206"/>
    <property type="gene ID" value="evm.TU.04.206"/>
</dbReference>
<accession>A0A803PFH8</accession>
<feature type="region of interest" description="Disordered" evidence="1">
    <location>
        <begin position="1"/>
        <end position="20"/>
    </location>
</feature>
<proteinExistence type="predicted"/>
<sequence length="244" mass="26955">MATLQPQVQQVPQPQQQQQQPVLVYPVTKQPVPESTHHSSGSFGTVFIVLAVIVVISGIACCLGRLCNRKAHKHSPTKPHKSQKSRPKGGEPDSRNRNFQPKDGDPHFQPKQGDIEFGKSSFGPKEGYVESFGNRSFRSKDGDRDPEFGNPHFQPKQGETEFMKNSYGPGPGPALGPREGYVETFGNRSTRSKDGDFEFGFDKKNPNHGKQNGNRDSSRGHKPYEHGEVKYHGHGHGHGGHMGP</sequence>
<evidence type="ECO:0000313" key="3">
    <source>
        <dbReference type="EnsemblPlants" id="cds.evm.model.04.206"/>
    </source>
</evidence>
<feature type="compositionally biased region" description="Basic and acidic residues" evidence="1">
    <location>
        <begin position="88"/>
        <end position="117"/>
    </location>
</feature>
<evidence type="ECO:0000256" key="2">
    <source>
        <dbReference type="SAM" id="Phobius"/>
    </source>
</evidence>